<comment type="catalytic activity">
    <reaction evidence="4">
        <text>(2S)-2-[5-amino-1-(5-phospho-beta-D-ribosyl)imidazole-4-carboxamido]succinate = 5-amino-1-(5-phospho-beta-D-ribosyl)imidazole-4-carboxamide + fumarate</text>
        <dbReference type="Rhea" id="RHEA:23920"/>
        <dbReference type="ChEBI" id="CHEBI:29806"/>
        <dbReference type="ChEBI" id="CHEBI:58443"/>
        <dbReference type="ChEBI" id="CHEBI:58475"/>
        <dbReference type="EC" id="4.3.2.2"/>
    </reaction>
</comment>
<sequence>MKDRNKYSTPLNSRYASPEMSYIFSDNMKFKTWRKLWLALAESEKELGLNITEEQIKELRENVENINFEDAEKREKEIRHDVMSHVYAYGLQCPNAKGIIHLGATSCYVGDNTDLIVMKEALLLTKKKLINVLSSLKQFALTYKDMPTLGFTHFQPAQLTTVGKRATLWMEELMLDLENLDFVINTIKLRGVKGTTGTQASFMKLFNDNEEQVKVLDKMVANKLGFEDTYPVTGQTYSRKVDSIVLNTLSEIAQSAYKFSNDLRLLQSMKEIEEPFEKHQIGSSAMAYKRNPMRSERMGSLARYIIVDALNPAITASTQWFERTLDDSANKRIAIAEAFLALDGVLNLYLNISENLVVYPKVIEAHVKRELPFMATENIMMEAVKRGGDRQELHEKIRVHSMDAARQVKEFGLENDLIDRIINDPTFNMSKEDILSIIDAKKFTGRAANQVVDFMENYVNPALEANKNLIGVKSEINV</sequence>
<evidence type="ECO:0000256" key="4">
    <source>
        <dbReference type="RuleBase" id="RU361172"/>
    </source>
</evidence>
<keyword evidence="5" id="KW-0175">Coiled coil</keyword>
<dbReference type="RefSeq" id="WP_111942509.1">
    <property type="nucleotide sequence ID" value="NZ_BAAACJ010000025.1"/>
</dbReference>
<dbReference type="SUPFAM" id="SSF48557">
    <property type="entry name" value="L-aspartase-like"/>
    <property type="match status" value="1"/>
</dbReference>
<keyword evidence="2 4" id="KW-0456">Lyase</keyword>
<evidence type="ECO:0000256" key="5">
    <source>
        <dbReference type="SAM" id="Coils"/>
    </source>
</evidence>
<accession>A0ABU0JP61</accession>
<evidence type="ECO:0000256" key="1">
    <source>
        <dbReference type="ARBA" id="ARBA00022605"/>
    </source>
</evidence>
<keyword evidence="8" id="KW-1185">Reference proteome</keyword>
<comment type="pathway">
    <text evidence="4">Purine metabolism; AMP biosynthesis via de novo pathway; AMP from IMP: step 2/2.</text>
</comment>
<dbReference type="EMBL" id="JAUSWN010000003">
    <property type="protein sequence ID" value="MDQ0478829.1"/>
    <property type="molecule type" value="Genomic_DNA"/>
</dbReference>
<dbReference type="InterPro" id="IPR022761">
    <property type="entry name" value="Fumarate_lyase_N"/>
</dbReference>
<dbReference type="InterPro" id="IPR020557">
    <property type="entry name" value="Fumarate_lyase_CS"/>
</dbReference>
<dbReference type="EC" id="4.3.2.2" evidence="3 4"/>
<comment type="similarity">
    <text evidence="4">Belongs to the lyase 1 family. Adenylosuccinate lyase subfamily.</text>
</comment>
<dbReference type="InterPro" id="IPR008948">
    <property type="entry name" value="L-Aspartase-like"/>
</dbReference>
<dbReference type="PANTHER" id="PTHR43172">
    <property type="entry name" value="ADENYLOSUCCINATE LYASE"/>
    <property type="match status" value="1"/>
</dbReference>
<comment type="caution">
    <text evidence="7">The sequence shown here is derived from an EMBL/GenBank/DDBJ whole genome shotgun (WGS) entry which is preliminary data.</text>
</comment>
<dbReference type="CDD" id="cd03302">
    <property type="entry name" value="Adenylsuccinate_lyase_2"/>
    <property type="match status" value="1"/>
</dbReference>
<evidence type="ECO:0000256" key="3">
    <source>
        <dbReference type="NCBIfam" id="TIGR00928"/>
    </source>
</evidence>
<dbReference type="PROSITE" id="PS00163">
    <property type="entry name" value="FUMARATE_LYASES"/>
    <property type="match status" value="1"/>
</dbReference>
<dbReference type="PRINTS" id="PR00149">
    <property type="entry name" value="FUMRATELYASE"/>
</dbReference>
<dbReference type="Pfam" id="PF00206">
    <property type="entry name" value="Lyase_1"/>
    <property type="match status" value="1"/>
</dbReference>
<dbReference type="Pfam" id="PF10397">
    <property type="entry name" value="ADSL_C"/>
    <property type="match status" value="1"/>
</dbReference>
<dbReference type="Gene3D" id="1.10.40.30">
    <property type="entry name" value="Fumarase/aspartase (C-terminal domain)"/>
    <property type="match status" value="1"/>
</dbReference>
<dbReference type="InterPro" id="IPR019468">
    <property type="entry name" value="AdenyloSucc_lyase_C"/>
</dbReference>
<gene>
    <name evidence="7" type="ORF">QOZ93_000557</name>
</gene>
<dbReference type="Proteomes" id="UP001224418">
    <property type="component" value="Unassembled WGS sequence"/>
</dbReference>
<dbReference type="NCBIfam" id="TIGR00928">
    <property type="entry name" value="purB"/>
    <property type="match status" value="1"/>
</dbReference>
<evidence type="ECO:0000313" key="8">
    <source>
        <dbReference type="Proteomes" id="UP001224418"/>
    </source>
</evidence>
<keyword evidence="1" id="KW-0028">Amino-acid biosynthesis</keyword>
<evidence type="ECO:0000256" key="2">
    <source>
        <dbReference type="ARBA" id="ARBA00023239"/>
    </source>
</evidence>
<dbReference type="InterPro" id="IPR004769">
    <property type="entry name" value="Pur_lyase"/>
</dbReference>
<evidence type="ECO:0000259" key="6">
    <source>
        <dbReference type="SMART" id="SM00998"/>
    </source>
</evidence>
<dbReference type="PANTHER" id="PTHR43172:SF1">
    <property type="entry name" value="ADENYLOSUCCINATE LYASE"/>
    <property type="match status" value="1"/>
</dbReference>
<dbReference type="Gene3D" id="1.10.275.60">
    <property type="match status" value="1"/>
</dbReference>
<dbReference type="SMART" id="SM00998">
    <property type="entry name" value="ADSL_C"/>
    <property type="match status" value="1"/>
</dbReference>
<name>A0ABU0JP61_HATLI</name>
<proteinExistence type="inferred from homology"/>
<dbReference type="Gene3D" id="1.20.200.10">
    <property type="entry name" value="Fumarase/aspartase (Central domain)"/>
    <property type="match status" value="1"/>
</dbReference>
<comment type="catalytic activity">
    <reaction evidence="4">
        <text>N(6)-(1,2-dicarboxyethyl)-AMP = fumarate + AMP</text>
        <dbReference type="Rhea" id="RHEA:16853"/>
        <dbReference type="ChEBI" id="CHEBI:29806"/>
        <dbReference type="ChEBI" id="CHEBI:57567"/>
        <dbReference type="ChEBI" id="CHEBI:456215"/>
        <dbReference type="EC" id="4.3.2.2"/>
    </reaction>
</comment>
<dbReference type="InterPro" id="IPR000362">
    <property type="entry name" value="Fumarate_lyase_fam"/>
</dbReference>
<feature type="domain" description="Adenylosuccinate lyase C-terminal" evidence="6">
    <location>
        <begin position="371"/>
        <end position="455"/>
    </location>
</feature>
<protein>
    <recommendedName>
        <fullName evidence="3 4">Adenylosuccinate lyase</fullName>
        <shortName evidence="4">ASL</shortName>
        <ecNumber evidence="3 4">4.3.2.2</ecNumber>
    </recommendedName>
    <alternativeName>
        <fullName evidence="4">Adenylosuccinase</fullName>
    </alternativeName>
</protein>
<reference evidence="7 8" key="1">
    <citation type="submission" date="2023-07" db="EMBL/GenBank/DDBJ databases">
        <title>Genomic Encyclopedia of Type Strains, Phase IV (KMG-IV): sequencing the most valuable type-strain genomes for metagenomic binning, comparative biology and taxonomic classification.</title>
        <authorList>
            <person name="Goeker M."/>
        </authorList>
    </citation>
    <scope>NUCLEOTIDE SEQUENCE [LARGE SCALE GENOMIC DNA]</scope>
    <source>
        <strain evidence="7 8">DSM 1400</strain>
    </source>
</reference>
<evidence type="ECO:0000313" key="7">
    <source>
        <dbReference type="EMBL" id="MDQ0478829.1"/>
    </source>
</evidence>
<feature type="coiled-coil region" evidence="5">
    <location>
        <begin position="42"/>
        <end position="76"/>
    </location>
</feature>
<dbReference type="GO" id="GO:0016829">
    <property type="term" value="F:lyase activity"/>
    <property type="evidence" value="ECO:0007669"/>
    <property type="project" value="UniProtKB-KW"/>
</dbReference>
<comment type="pathway">
    <text evidence="4">Purine metabolism; IMP biosynthesis via de novo pathway; 5-amino-1-(5-phospho-D-ribosyl)imidazole-4-carboxamide from 5-amino-1-(5-phospho-D-ribosyl)imidazole-4-carboxylate: step 2/2.</text>
</comment>
<keyword evidence="4" id="KW-0658">Purine biosynthesis</keyword>
<organism evidence="7 8">
    <name type="scientific">Hathewaya limosa</name>
    <name type="common">Clostridium limosum</name>
    <dbReference type="NCBI Taxonomy" id="1536"/>
    <lineage>
        <taxon>Bacteria</taxon>
        <taxon>Bacillati</taxon>
        <taxon>Bacillota</taxon>
        <taxon>Clostridia</taxon>
        <taxon>Eubacteriales</taxon>
        <taxon>Clostridiaceae</taxon>
        <taxon>Hathewaya</taxon>
    </lineage>
</organism>